<sequence length="66" mass="7494">MERHVNADKSPPMREYAGLIWIEDKPGIRLRILARSLDEARTGVIEEYGDGHVISIWSEEDASSAR</sequence>
<evidence type="ECO:0000313" key="1">
    <source>
        <dbReference type="EMBL" id="GAA4565944.1"/>
    </source>
</evidence>
<proteinExistence type="predicted"/>
<organism evidence="1 2">
    <name type="scientific">Micromonospora coerulea</name>
    <dbReference type="NCBI Taxonomy" id="47856"/>
    <lineage>
        <taxon>Bacteria</taxon>
        <taxon>Bacillati</taxon>
        <taxon>Actinomycetota</taxon>
        <taxon>Actinomycetes</taxon>
        <taxon>Micromonosporales</taxon>
        <taxon>Micromonosporaceae</taxon>
        <taxon>Micromonospora</taxon>
    </lineage>
</organism>
<gene>
    <name evidence="1" type="ORF">GCM10023176_15080</name>
</gene>
<name>A0ABP8SD11_9ACTN</name>
<comment type="caution">
    <text evidence="1">The sequence shown here is derived from an EMBL/GenBank/DDBJ whole genome shotgun (WGS) entry which is preliminary data.</text>
</comment>
<dbReference type="EMBL" id="BAABGU010000006">
    <property type="protein sequence ID" value="GAA4565944.1"/>
    <property type="molecule type" value="Genomic_DNA"/>
</dbReference>
<reference evidence="2" key="1">
    <citation type="journal article" date="2019" name="Int. J. Syst. Evol. Microbiol.">
        <title>The Global Catalogue of Microorganisms (GCM) 10K type strain sequencing project: providing services to taxonomists for standard genome sequencing and annotation.</title>
        <authorList>
            <consortium name="The Broad Institute Genomics Platform"/>
            <consortium name="The Broad Institute Genome Sequencing Center for Infectious Disease"/>
            <person name="Wu L."/>
            <person name="Ma J."/>
        </authorList>
    </citation>
    <scope>NUCLEOTIDE SEQUENCE [LARGE SCALE GENOMIC DNA]</scope>
    <source>
        <strain evidence="2">JCM 3175</strain>
    </source>
</reference>
<accession>A0ABP8SD11</accession>
<keyword evidence="2" id="KW-1185">Reference proteome</keyword>
<dbReference type="Proteomes" id="UP001500307">
    <property type="component" value="Unassembled WGS sequence"/>
</dbReference>
<protein>
    <submittedName>
        <fullName evidence="1">Uncharacterized protein</fullName>
    </submittedName>
</protein>
<evidence type="ECO:0000313" key="2">
    <source>
        <dbReference type="Proteomes" id="UP001500307"/>
    </source>
</evidence>